<organism evidence="1 2">
    <name type="scientific">Microvirga tunisiensis</name>
    <dbReference type="NCBI Taxonomy" id="2108360"/>
    <lineage>
        <taxon>Bacteria</taxon>
        <taxon>Pseudomonadati</taxon>
        <taxon>Pseudomonadota</taxon>
        <taxon>Alphaproteobacteria</taxon>
        <taxon>Hyphomicrobiales</taxon>
        <taxon>Methylobacteriaceae</taxon>
        <taxon>Microvirga</taxon>
    </lineage>
</organism>
<dbReference type="RefSeq" id="WP_152714245.1">
    <property type="nucleotide sequence ID" value="NZ_VOSJ01000115.1"/>
</dbReference>
<gene>
    <name evidence="1" type="ORF">FS320_22905</name>
</gene>
<dbReference type="Proteomes" id="UP000403266">
    <property type="component" value="Unassembled WGS sequence"/>
</dbReference>
<proteinExistence type="predicted"/>
<dbReference type="AlphaFoldDB" id="A0A5N7MV48"/>
<keyword evidence="2" id="KW-1185">Reference proteome</keyword>
<comment type="caution">
    <text evidence="1">The sequence shown here is derived from an EMBL/GenBank/DDBJ whole genome shotgun (WGS) entry which is preliminary data.</text>
</comment>
<sequence>MLATMKRQSAHVAPGTTRLYQPELQPLLQFLLTALADIDFEHECDMEIVRNSAADEWLKQTTIRNLNQHHQERRARCLRQLEGVQKRMQAEAA</sequence>
<reference evidence="1 2" key="1">
    <citation type="journal article" date="2019" name="Syst. Appl. Microbiol.">
        <title>Microvirga tunisiensis sp. nov., a root nodule symbiotic bacterium isolated from Lupinus micranthus and L. luteus grown in Northern Tunisia.</title>
        <authorList>
            <person name="Msaddak A."/>
            <person name="Rejili M."/>
            <person name="Duran D."/>
            <person name="Mars M."/>
            <person name="Palacios J.M."/>
            <person name="Ruiz-Argueso T."/>
            <person name="Rey L."/>
            <person name="Imperial J."/>
        </authorList>
    </citation>
    <scope>NUCLEOTIDE SEQUENCE [LARGE SCALE GENOMIC DNA]</scope>
    <source>
        <strain evidence="1 2">Lmie10</strain>
    </source>
</reference>
<protein>
    <submittedName>
        <fullName evidence="1">Uncharacterized protein</fullName>
    </submittedName>
</protein>
<evidence type="ECO:0000313" key="1">
    <source>
        <dbReference type="EMBL" id="MPR27936.1"/>
    </source>
</evidence>
<name>A0A5N7MV48_9HYPH</name>
<accession>A0A5N7MV48</accession>
<dbReference type="EMBL" id="VOSK01000115">
    <property type="protein sequence ID" value="MPR27936.1"/>
    <property type="molecule type" value="Genomic_DNA"/>
</dbReference>
<evidence type="ECO:0000313" key="2">
    <source>
        <dbReference type="Proteomes" id="UP000403266"/>
    </source>
</evidence>